<feature type="domain" description="SLH" evidence="3">
    <location>
        <begin position="298"/>
        <end position="367"/>
    </location>
</feature>
<dbReference type="InterPro" id="IPR001119">
    <property type="entry name" value="SLH_dom"/>
</dbReference>
<evidence type="ECO:0000256" key="1">
    <source>
        <dbReference type="ARBA" id="ARBA00022737"/>
    </source>
</evidence>
<dbReference type="Pfam" id="PF00395">
    <property type="entry name" value="SLH"/>
    <property type="match status" value="2"/>
</dbReference>
<reference evidence="4" key="1">
    <citation type="submission" date="2016-04" db="EMBL/GenBank/DDBJ databases">
        <authorList>
            <person name="Evans L.H."/>
            <person name="Alamgir A."/>
            <person name="Owens N."/>
            <person name="Weber N.D."/>
            <person name="Virtaneva K."/>
            <person name="Barbian K."/>
            <person name="Babar A."/>
            <person name="Rosenke K."/>
        </authorList>
    </citation>
    <scope>NUCLEOTIDE SEQUENCE</scope>
    <source>
        <strain evidence="4">86</strain>
    </source>
</reference>
<name>A0A212JEV9_9FIRM</name>
<feature type="domain" description="SLH" evidence="3">
    <location>
        <begin position="231"/>
        <end position="294"/>
    </location>
</feature>
<keyword evidence="1" id="KW-0677">Repeat</keyword>
<evidence type="ECO:0000313" key="4">
    <source>
        <dbReference type="EMBL" id="SBV97950.1"/>
    </source>
</evidence>
<feature type="chain" id="PRO_5012849402" description="SLH domain-containing protein" evidence="2">
    <location>
        <begin position="26"/>
        <end position="367"/>
    </location>
</feature>
<protein>
    <recommendedName>
        <fullName evidence="3">SLH domain-containing protein</fullName>
    </recommendedName>
</protein>
<evidence type="ECO:0000259" key="3">
    <source>
        <dbReference type="PROSITE" id="PS51272"/>
    </source>
</evidence>
<proteinExistence type="predicted"/>
<evidence type="ECO:0000256" key="2">
    <source>
        <dbReference type="SAM" id="SignalP"/>
    </source>
</evidence>
<dbReference type="PROSITE" id="PS51272">
    <property type="entry name" value="SLH"/>
    <property type="match status" value="2"/>
</dbReference>
<gene>
    <name evidence="4" type="ORF">KL86CLO1_10979</name>
</gene>
<dbReference type="EMBL" id="FLUN01000001">
    <property type="protein sequence ID" value="SBV97950.1"/>
    <property type="molecule type" value="Genomic_DNA"/>
</dbReference>
<feature type="signal peptide" evidence="2">
    <location>
        <begin position="1"/>
        <end position="25"/>
    </location>
</feature>
<dbReference type="AlphaFoldDB" id="A0A212JEV9"/>
<organism evidence="4">
    <name type="scientific">uncultured Eubacteriales bacterium</name>
    <dbReference type="NCBI Taxonomy" id="172733"/>
    <lineage>
        <taxon>Bacteria</taxon>
        <taxon>Bacillati</taxon>
        <taxon>Bacillota</taxon>
        <taxon>Clostridia</taxon>
        <taxon>Eubacteriales</taxon>
        <taxon>environmental samples</taxon>
    </lineage>
</organism>
<keyword evidence="2" id="KW-0732">Signal</keyword>
<accession>A0A212JEV9</accession>
<sequence>MKRKLLTIFLSFVLMLGVLPMTALASDDPFALEAPTDLTAQLKQDLNGLPYFELRVTIPESVKALNAKILENSEYFEGKMCAEIELTFEYKYGAYDWNEGPSQYWNTSAYVADFLEDGYFEYYPLDSSTNFEDVDIKSETYFFRVRFETMWGYVDDWMDKEIYSGYSNIVQIGNPAYWSTASTWATPELQKAADTGLIPDILKGADMTKPITREEFAELSVLLYEQVTKQASVPVFPNPFVDTTNPQILKAYQLGITSGTSATTFAPKTLINREQCAAMLFRAIKAIEPNDSYSIEGVKDFPDQAQISGWAVEATKYMYKIGVISGDSGGNFMPKATTTAQEAAGYGMATREQAIVLSLRTYEKLGK</sequence>